<organism evidence="1 2">
    <name type="scientific">Amycolatopsis ultiminotia</name>
    <dbReference type="NCBI Taxonomy" id="543629"/>
    <lineage>
        <taxon>Bacteria</taxon>
        <taxon>Bacillati</taxon>
        <taxon>Actinomycetota</taxon>
        <taxon>Actinomycetes</taxon>
        <taxon>Pseudonocardiales</taxon>
        <taxon>Pseudonocardiaceae</taxon>
        <taxon>Amycolatopsis</taxon>
    </lineage>
</organism>
<proteinExistence type="predicted"/>
<accession>A0ABP6XEE4</accession>
<keyword evidence="2" id="KW-1185">Reference proteome</keyword>
<gene>
    <name evidence="1" type="ORF">GCM10022222_57060</name>
</gene>
<comment type="caution">
    <text evidence="1">The sequence shown here is derived from an EMBL/GenBank/DDBJ whole genome shotgun (WGS) entry which is preliminary data.</text>
</comment>
<dbReference type="Proteomes" id="UP001500689">
    <property type="component" value="Unassembled WGS sequence"/>
</dbReference>
<dbReference type="EMBL" id="BAAAZN010000013">
    <property type="protein sequence ID" value="GAA3565841.1"/>
    <property type="molecule type" value="Genomic_DNA"/>
</dbReference>
<reference evidence="2" key="1">
    <citation type="journal article" date="2019" name="Int. J. Syst. Evol. Microbiol.">
        <title>The Global Catalogue of Microorganisms (GCM) 10K type strain sequencing project: providing services to taxonomists for standard genome sequencing and annotation.</title>
        <authorList>
            <consortium name="The Broad Institute Genomics Platform"/>
            <consortium name="The Broad Institute Genome Sequencing Center for Infectious Disease"/>
            <person name="Wu L."/>
            <person name="Ma J."/>
        </authorList>
    </citation>
    <scope>NUCLEOTIDE SEQUENCE [LARGE SCALE GENOMIC DNA]</scope>
    <source>
        <strain evidence="2">JCM 16898</strain>
    </source>
</reference>
<protein>
    <submittedName>
        <fullName evidence="1">Uncharacterized protein</fullName>
    </submittedName>
</protein>
<name>A0ABP6XEE4_9PSEU</name>
<evidence type="ECO:0000313" key="1">
    <source>
        <dbReference type="EMBL" id="GAA3565841.1"/>
    </source>
</evidence>
<evidence type="ECO:0000313" key="2">
    <source>
        <dbReference type="Proteomes" id="UP001500689"/>
    </source>
</evidence>
<dbReference type="RefSeq" id="WP_344865248.1">
    <property type="nucleotide sequence ID" value="NZ_BAAAZN010000013.1"/>
</dbReference>
<sequence length="236" mass="25467">MTAMNEPSPSALYAPGTATLYDRYMDRLPDYPATPGGITTPVVEQANAAAATAINAVNELLAEHYDVLTQDVDQLAERRYREAVALAVRAGEPTGGIVHPQAALREELARTLAQADDLIGAARKAASNVKTVVRAEARECGRKALTAATATRKAYLDKVNSYRTAETECARAYDAVGKWLVLGAWDTPVVSLGNLTTTPFGDAIRHRSHVDTPEDAVLRLLARLESYGVTEERTED</sequence>